<accession>A0A484N053</accession>
<evidence type="ECO:0000256" key="1">
    <source>
        <dbReference type="ARBA" id="ARBA00008757"/>
    </source>
</evidence>
<dbReference type="PANTHER" id="PTHR28629">
    <property type="entry name" value="TRIOKINASE/FMN CYCLASE"/>
    <property type="match status" value="1"/>
</dbReference>
<dbReference type="Gene3D" id="3.30.1180.20">
    <property type="entry name" value="Dihydroxyacetone kinase, domain 2"/>
    <property type="match status" value="1"/>
</dbReference>
<evidence type="ECO:0000256" key="2">
    <source>
        <dbReference type="ARBA" id="ARBA00022679"/>
    </source>
</evidence>
<organism evidence="7 8">
    <name type="scientific">Cuscuta campestris</name>
    <dbReference type="NCBI Taxonomy" id="132261"/>
    <lineage>
        <taxon>Eukaryota</taxon>
        <taxon>Viridiplantae</taxon>
        <taxon>Streptophyta</taxon>
        <taxon>Embryophyta</taxon>
        <taxon>Tracheophyta</taxon>
        <taxon>Spermatophyta</taxon>
        <taxon>Magnoliopsida</taxon>
        <taxon>eudicotyledons</taxon>
        <taxon>Gunneridae</taxon>
        <taxon>Pentapetalae</taxon>
        <taxon>asterids</taxon>
        <taxon>lamiids</taxon>
        <taxon>Solanales</taxon>
        <taxon>Convolvulaceae</taxon>
        <taxon>Cuscuteae</taxon>
        <taxon>Cuscuta</taxon>
        <taxon>Cuscuta subgen. Grammica</taxon>
        <taxon>Cuscuta sect. Cleistogrammica</taxon>
    </lineage>
</organism>
<reference evidence="7 8" key="1">
    <citation type="submission" date="2018-04" db="EMBL/GenBank/DDBJ databases">
        <authorList>
            <person name="Vogel A."/>
        </authorList>
    </citation>
    <scope>NUCLEOTIDE SEQUENCE [LARGE SCALE GENOMIC DNA]</scope>
</reference>
<dbReference type="GO" id="GO:0005829">
    <property type="term" value="C:cytosol"/>
    <property type="evidence" value="ECO:0007669"/>
    <property type="project" value="TreeGrafter"/>
</dbReference>
<proteinExistence type="inferred from homology"/>
<dbReference type="GO" id="GO:0004371">
    <property type="term" value="F:glycerone kinase activity"/>
    <property type="evidence" value="ECO:0007669"/>
    <property type="project" value="InterPro"/>
</dbReference>
<keyword evidence="4" id="KW-0418">Kinase</keyword>
<protein>
    <recommendedName>
        <fullName evidence="6">DhaK domain-containing protein</fullName>
    </recommendedName>
</protein>
<evidence type="ECO:0000256" key="5">
    <source>
        <dbReference type="ARBA" id="ARBA00022840"/>
    </source>
</evidence>
<evidence type="ECO:0000256" key="4">
    <source>
        <dbReference type="ARBA" id="ARBA00022777"/>
    </source>
</evidence>
<dbReference type="InterPro" id="IPR050861">
    <property type="entry name" value="Dihydroxyacetone_Kinase"/>
</dbReference>
<dbReference type="Pfam" id="PF02733">
    <property type="entry name" value="Dak1"/>
    <property type="match status" value="1"/>
</dbReference>
<sequence>MVIVEDECALPTFGVEGRRGFAGTILVHKVAGAAAASGLSLSEVAGEAKRAAKMVGTYGVALSVCTLPGQVASDRLGPGKMELCPGIRGEQGVNVADIQPADAIVSQVLKEILSPEAKNVPITRGDRVVLMVNGLGATPTMELMIAAGKAVPELQLEHGLAVDRVYTGSFMTSLDMAGFSISVMKADQAILDWLDAPTNAPYWPFRDEAQQLAALQLQVETLKSVNEDFKRVNEDFKRVNEALTGQNHYLNKLNTYHFNLAQSLERQLRSTTAHYHSQVSYRDQRISQLQNTMAEQDKQIELKSQKIMEQLLKIDEAMKWKSKYEAERALNTKEPSKDKEVLAGELMNAITAFYGEPLEKIKERLERLQKRIGDSASTDDNAPQRIDPSFYMERLKSTNAYKEMLSVFDTLYNLEVQKVEALQKVKKAQDRLFEELEVDYPLLTFVPRKGNSGASH</sequence>
<dbReference type="OrthoDB" id="1724672at2759"/>
<dbReference type="Proteomes" id="UP000595140">
    <property type="component" value="Unassembled WGS sequence"/>
</dbReference>
<dbReference type="Gene3D" id="3.40.50.10440">
    <property type="entry name" value="Dihydroxyacetone kinase, domain 1"/>
    <property type="match status" value="1"/>
</dbReference>
<keyword evidence="8" id="KW-1185">Reference proteome</keyword>
<evidence type="ECO:0000313" key="8">
    <source>
        <dbReference type="Proteomes" id="UP000595140"/>
    </source>
</evidence>
<keyword evidence="5" id="KW-0067">ATP-binding</keyword>
<dbReference type="SUPFAM" id="SSF82549">
    <property type="entry name" value="DAK1/DegV-like"/>
    <property type="match status" value="1"/>
</dbReference>
<dbReference type="GO" id="GO:0005524">
    <property type="term" value="F:ATP binding"/>
    <property type="evidence" value="ECO:0007669"/>
    <property type="project" value="UniProtKB-KW"/>
</dbReference>
<keyword evidence="2" id="KW-0808">Transferase</keyword>
<name>A0A484N053_9ASTE</name>
<evidence type="ECO:0000259" key="6">
    <source>
        <dbReference type="PROSITE" id="PS51481"/>
    </source>
</evidence>
<keyword evidence="3" id="KW-0547">Nucleotide-binding</keyword>
<dbReference type="InterPro" id="IPR004006">
    <property type="entry name" value="DhaK_dom"/>
</dbReference>
<evidence type="ECO:0000256" key="3">
    <source>
        <dbReference type="ARBA" id="ARBA00022741"/>
    </source>
</evidence>
<dbReference type="PANTHER" id="PTHR28629:SF4">
    <property type="entry name" value="TRIOKINASE_FMN CYCLASE"/>
    <property type="match status" value="1"/>
</dbReference>
<gene>
    <name evidence="7" type="ORF">CCAM_LOCUS36206</name>
</gene>
<dbReference type="PROSITE" id="PS51481">
    <property type="entry name" value="DHAK"/>
    <property type="match status" value="1"/>
</dbReference>
<evidence type="ECO:0000313" key="7">
    <source>
        <dbReference type="EMBL" id="VFQ94430.1"/>
    </source>
</evidence>
<dbReference type="EMBL" id="OOIL02005264">
    <property type="protein sequence ID" value="VFQ94430.1"/>
    <property type="molecule type" value="Genomic_DNA"/>
</dbReference>
<dbReference type="GO" id="GO:0019563">
    <property type="term" value="P:glycerol catabolic process"/>
    <property type="evidence" value="ECO:0007669"/>
    <property type="project" value="TreeGrafter"/>
</dbReference>
<comment type="similarity">
    <text evidence="1">Belongs to the dihydroxyacetone kinase (DAK) family.</text>
</comment>
<dbReference type="FunFam" id="3.30.1180.20:FF:000001">
    <property type="entry name" value="Dihydroxyacetone kinase 1"/>
    <property type="match status" value="1"/>
</dbReference>
<dbReference type="AlphaFoldDB" id="A0A484N053"/>
<feature type="domain" description="DhaK" evidence="6">
    <location>
        <begin position="1"/>
        <end position="203"/>
    </location>
</feature>